<evidence type="ECO:0000313" key="2">
    <source>
        <dbReference type="Proteomes" id="UP000704738"/>
    </source>
</evidence>
<proteinExistence type="predicted"/>
<evidence type="ECO:0000313" key="1">
    <source>
        <dbReference type="EMBL" id="NWL48424.1"/>
    </source>
</evidence>
<dbReference type="PANTHER" id="PTHR37941:SF1">
    <property type="entry name" value="FUMARASE E-RELATED"/>
    <property type="match status" value="1"/>
</dbReference>
<dbReference type="PANTHER" id="PTHR37941">
    <property type="entry name" value="FUMARASE E-RELATED"/>
    <property type="match status" value="1"/>
</dbReference>
<organism evidence="1 2">
    <name type="scientific">Pseudomonas hunanensis</name>
    <dbReference type="NCBI Taxonomy" id="1247546"/>
    <lineage>
        <taxon>Bacteria</taxon>
        <taxon>Pseudomonadati</taxon>
        <taxon>Pseudomonadota</taxon>
        <taxon>Gammaproteobacteria</taxon>
        <taxon>Pseudomonadales</taxon>
        <taxon>Pseudomonadaceae</taxon>
        <taxon>Pseudomonas</taxon>
    </lineage>
</organism>
<dbReference type="InterPro" id="IPR038026">
    <property type="entry name" value="MtlR-like_sf"/>
</dbReference>
<gene>
    <name evidence="1" type="ORF">DM819_21785</name>
</gene>
<dbReference type="Gene3D" id="1.20.120.330">
    <property type="entry name" value="Nucleotidyltransferases domain 2"/>
    <property type="match status" value="1"/>
</dbReference>
<protein>
    <recommendedName>
        <fullName evidence="3">Transcriptional regulator</fullName>
    </recommendedName>
</protein>
<comment type="caution">
    <text evidence="1">The sequence shown here is derived from an EMBL/GenBank/DDBJ whole genome shotgun (WGS) entry which is preliminary data.</text>
</comment>
<dbReference type="InterPro" id="IPR007761">
    <property type="entry name" value="MtlR-like"/>
</dbReference>
<dbReference type="RefSeq" id="WP_179053319.1">
    <property type="nucleotide sequence ID" value="NZ_QJRE01000114.1"/>
</dbReference>
<dbReference type="Proteomes" id="UP000704738">
    <property type="component" value="Unassembled WGS sequence"/>
</dbReference>
<sequence length="198" mass="21942">MDSTNDIPRQANMEMANAFKIAAESLADESERGSVVLAAAWLDESLTAILAAYMKPSEKKEDLLAPGRPLGDFGTKIILADRLRLVAPPLLKSLDMIRRLRNDFAHIASDLNFENQSVKDRVQIIFKDNEDLLLSMGDALLQNGMNLGPAGEKLRIEHMLKLFGAKKLFQYTCAILNAALAVIKFNLKPAEAQFNLED</sequence>
<accession>A0ABD6N5A6</accession>
<evidence type="ECO:0008006" key="3">
    <source>
        <dbReference type="Google" id="ProtNLM"/>
    </source>
</evidence>
<name>A0ABD6N5A6_9PSED</name>
<reference evidence="1 2" key="1">
    <citation type="submission" date="2018-06" db="EMBL/GenBank/DDBJ databases">
        <title>Bacteria isolated from soil of Wuhan.</title>
        <authorList>
            <person name="Xiang W."/>
            <person name="Huang C."/>
        </authorList>
    </citation>
    <scope>NUCLEOTIDE SEQUENCE [LARGE SCALE GENOMIC DNA]</scope>
    <source>
        <strain evidence="2">xwS4</strain>
    </source>
</reference>
<dbReference type="EMBL" id="QJRE01000114">
    <property type="protein sequence ID" value="NWL48424.1"/>
    <property type="molecule type" value="Genomic_DNA"/>
</dbReference>
<dbReference type="SUPFAM" id="SSF158668">
    <property type="entry name" value="MtlR-like"/>
    <property type="match status" value="1"/>
</dbReference>
<dbReference type="AlphaFoldDB" id="A0ABD6N5A6"/>